<name>A0ABQ5UL64_9HYPH</name>
<sequence length="147" mass="16625">MFAAMKKNFLDHLIPEAFRTPNCFALTTRDKDGKKLKKPIPLTRQETLARLSEINTNIGKMRQIAHKATIEAKTVTPDSDDARLLAKKCTVALEHCAKISVQNDFFYGSIHSSEDPYMMDRKHTRYAAQLDEIALALSSILKTLCKD</sequence>
<organism evidence="1 2">
    <name type="scientific">Maritalea porphyrae</name>
    <dbReference type="NCBI Taxonomy" id="880732"/>
    <lineage>
        <taxon>Bacteria</taxon>
        <taxon>Pseudomonadati</taxon>
        <taxon>Pseudomonadota</taxon>
        <taxon>Alphaproteobacteria</taxon>
        <taxon>Hyphomicrobiales</taxon>
        <taxon>Devosiaceae</taxon>
        <taxon>Maritalea</taxon>
    </lineage>
</organism>
<dbReference type="EMBL" id="BSNI01000001">
    <property type="protein sequence ID" value="GLQ16020.1"/>
    <property type="molecule type" value="Genomic_DNA"/>
</dbReference>
<accession>A0ABQ5UL64</accession>
<reference evidence="1" key="2">
    <citation type="submission" date="2023-01" db="EMBL/GenBank/DDBJ databases">
        <title>Draft genome sequence of Maritalea porphyrae strain NBRC 107169.</title>
        <authorList>
            <person name="Sun Q."/>
            <person name="Mori K."/>
        </authorList>
    </citation>
    <scope>NUCLEOTIDE SEQUENCE</scope>
    <source>
        <strain evidence="1">NBRC 107169</strain>
    </source>
</reference>
<evidence type="ECO:0000313" key="2">
    <source>
        <dbReference type="Proteomes" id="UP001161405"/>
    </source>
</evidence>
<keyword evidence="2" id="KW-1185">Reference proteome</keyword>
<comment type="caution">
    <text evidence="1">The sequence shown here is derived from an EMBL/GenBank/DDBJ whole genome shotgun (WGS) entry which is preliminary data.</text>
</comment>
<proteinExistence type="predicted"/>
<dbReference type="RefSeq" id="WP_284361271.1">
    <property type="nucleotide sequence ID" value="NZ_BSNI01000001.1"/>
</dbReference>
<dbReference type="Proteomes" id="UP001161405">
    <property type="component" value="Unassembled WGS sequence"/>
</dbReference>
<evidence type="ECO:0000313" key="1">
    <source>
        <dbReference type="EMBL" id="GLQ16020.1"/>
    </source>
</evidence>
<reference evidence="1" key="1">
    <citation type="journal article" date="2014" name="Int. J. Syst. Evol. Microbiol.">
        <title>Complete genome of a new Firmicutes species belonging to the dominant human colonic microbiota ('Ruminococcus bicirculans') reveals two chromosomes and a selective capacity to utilize plant glucans.</title>
        <authorList>
            <consortium name="NISC Comparative Sequencing Program"/>
            <person name="Wegmann U."/>
            <person name="Louis P."/>
            <person name="Goesmann A."/>
            <person name="Henrissat B."/>
            <person name="Duncan S.H."/>
            <person name="Flint H.J."/>
        </authorList>
    </citation>
    <scope>NUCLEOTIDE SEQUENCE</scope>
    <source>
        <strain evidence="1">NBRC 107169</strain>
    </source>
</reference>
<protein>
    <submittedName>
        <fullName evidence="1">Uncharacterized protein</fullName>
    </submittedName>
</protein>
<gene>
    <name evidence="1" type="ORF">GCM10007879_02690</name>
</gene>